<gene>
    <name evidence="6" type="ORF">g.6715</name>
</gene>
<proteinExistence type="inferred from homology"/>
<feature type="region of interest" description="Disordered" evidence="5">
    <location>
        <begin position="89"/>
        <end position="108"/>
    </location>
</feature>
<name>A0A1B6E3E8_9HEMI</name>
<dbReference type="GO" id="GO:0071230">
    <property type="term" value="P:cellular response to amino acid stimulus"/>
    <property type="evidence" value="ECO:0007669"/>
    <property type="project" value="InterPro"/>
</dbReference>
<evidence type="ECO:0000256" key="4">
    <source>
        <dbReference type="ARBA" id="ARBA00032690"/>
    </source>
</evidence>
<reference evidence="6" key="1">
    <citation type="submission" date="2015-12" db="EMBL/GenBank/DDBJ databases">
        <title>De novo transcriptome assembly of four potential Pierce s Disease insect vectors from Arizona vineyards.</title>
        <authorList>
            <person name="Tassone E.E."/>
        </authorList>
    </citation>
    <scope>NUCLEOTIDE SEQUENCE</scope>
</reference>
<evidence type="ECO:0000256" key="5">
    <source>
        <dbReference type="SAM" id="MobiDB-lite"/>
    </source>
</evidence>
<dbReference type="EMBL" id="GEDC01004842">
    <property type="protein sequence ID" value="JAS32456.1"/>
    <property type="molecule type" value="Transcribed_RNA"/>
</dbReference>
<comment type="subcellular location">
    <subcellularLocation>
        <location evidence="1">Lysosome</location>
    </subcellularLocation>
</comment>
<dbReference type="PANTHER" id="PTHR33967">
    <property type="entry name" value="RAGULATOR COMPLEX PROTEIN LAMTOR4"/>
    <property type="match status" value="1"/>
</dbReference>
<dbReference type="AlphaFoldDB" id="A0A1B6E3E8"/>
<evidence type="ECO:0000256" key="3">
    <source>
        <dbReference type="ARBA" id="ARBA00023228"/>
    </source>
</evidence>
<dbReference type="GO" id="GO:0005085">
    <property type="term" value="F:guanyl-nucleotide exchange factor activity"/>
    <property type="evidence" value="ECO:0007669"/>
    <property type="project" value="TreeGrafter"/>
</dbReference>
<dbReference type="InterPro" id="IPR034601">
    <property type="entry name" value="LAMTOR4"/>
</dbReference>
<dbReference type="GO" id="GO:0071986">
    <property type="term" value="C:Ragulator complex"/>
    <property type="evidence" value="ECO:0007669"/>
    <property type="project" value="InterPro"/>
</dbReference>
<evidence type="ECO:0000256" key="2">
    <source>
        <dbReference type="ARBA" id="ARBA00010627"/>
    </source>
</evidence>
<evidence type="ECO:0000256" key="1">
    <source>
        <dbReference type="ARBA" id="ARBA00004371"/>
    </source>
</evidence>
<keyword evidence="3" id="KW-0458">Lysosome</keyword>
<dbReference type="GO" id="GO:0005764">
    <property type="term" value="C:lysosome"/>
    <property type="evidence" value="ECO:0007669"/>
    <property type="project" value="UniProtKB-SubCell"/>
</dbReference>
<organism evidence="6">
    <name type="scientific">Clastoptera arizonana</name>
    <name type="common">Arizona spittle bug</name>
    <dbReference type="NCBI Taxonomy" id="38151"/>
    <lineage>
        <taxon>Eukaryota</taxon>
        <taxon>Metazoa</taxon>
        <taxon>Ecdysozoa</taxon>
        <taxon>Arthropoda</taxon>
        <taxon>Hexapoda</taxon>
        <taxon>Insecta</taxon>
        <taxon>Pterygota</taxon>
        <taxon>Neoptera</taxon>
        <taxon>Paraneoptera</taxon>
        <taxon>Hemiptera</taxon>
        <taxon>Auchenorrhyncha</taxon>
        <taxon>Cercopoidea</taxon>
        <taxon>Clastopteridae</taxon>
        <taxon>Clastoptera</taxon>
    </lineage>
</organism>
<accession>A0A1B6E3E8</accession>
<evidence type="ECO:0000313" key="6">
    <source>
        <dbReference type="EMBL" id="JAS32456.1"/>
    </source>
</evidence>
<dbReference type="SUPFAM" id="SSF103196">
    <property type="entry name" value="Roadblock/LC7 domain"/>
    <property type="match status" value="1"/>
</dbReference>
<protein>
    <recommendedName>
        <fullName evidence="4">Late endosomal/lysosomal adaptor and MAPK and MTOR activator 4</fullName>
    </recommendedName>
</protein>
<dbReference type="PANTHER" id="PTHR33967:SF1">
    <property type="entry name" value="RAGULATOR COMPLEX PROTEIN LAMTOR4"/>
    <property type="match status" value="1"/>
</dbReference>
<comment type="similarity">
    <text evidence="2">Belongs to the LAMTOR4 family.</text>
</comment>
<sequence>MTLERIQDQMGYLILTEDGAVIASGGELENSEHVANIIMGLISLADSILPEEEGYKKISVTYRNFSYMICLSNKKIYVVKKHYSPPMLNGDGDRNTNVSGIPPPVVNT</sequence>
<dbReference type="GO" id="GO:0032008">
    <property type="term" value="P:positive regulation of TOR signaling"/>
    <property type="evidence" value="ECO:0007669"/>
    <property type="project" value="InterPro"/>
</dbReference>